<evidence type="ECO:0000256" key="4">
    <source>
        <dbReference type="ARBA" id="ARBA00022563"/>
    </source>
</evidence>
<dbReference type="Proteomes" id="UP001069090">
    <property type="component" value="Unassembled WGS sequence"/>
</dbReference>
<comment type="pathway">
    <text evidence="1 8">Cofactor biosynthesis; tetrahydrofolate biosynthesis; 5,6,7,8-tetrahydrofolate from 7,8-dihydrofolate: step 1/1.</text>
</comment>
<protein>
    <recommendedName>
        <fullName evidence="3 8">Dihydrofolate reductase</fullName>
        <ecNumber evidence="3 8">1.5.1.3</ecNumber>
    </recommendedName>
</protein>
<keyword evidence="6 8" id="KW-0560">Oxidoreductase</keyword>
<feature type="domain" description="DHFR" evidence="10">
    <location>
        <begin position="2"/>
        <end position="166"/>
    </location>
</feature>
<evidence type="ECO:0000313" key="11">
    <source>
        <dbReference type="EMBL" id="MCZ0864624.1"/>
    </source>
</evidence>
<dbReference type="PROSITE" id="PS00075">
    <property type="entry name" value="DHFR_1"/>
    <property type="match status" value="1"/>
</dbReference>
<dbReference type="Gene3D" id="3.40.430.10">
    <property type="entry name" value="Dihydrofolate Reductase, subunit A"/>
    <property type="match status" value="1"/>
</dbReference>
<dbReference type="InterPro" id="IPR017925">
    <property type="entry name" value="DHFR_CS"/>
</dbReference>
<dbReference type="GO" id="GO:0006730">
    <property type="term" value="P:one-carbon metabolic process"/>
    <property type="evidence" value="ECO:0007669"/>
    <property type="project" value="UniProtKB-KW"/>
</dbReference>
<dbReference type="InterPro" id="IPR024072">
    <property type="entry name" value="DHFR-like_dom_sf"/>
</dbReference>
<organism evidence="11 12">
    <name type="scientific">Dasania phycosphaerae</name>
    <dbReference type="NCBI Taxonomy" id="2950436"/>
    <lineage>
        <taxon>Bacteria</taxon>
        <taxon>Pseudomonadati</taxon>
        <taxon>Pseudomonadota</taxon>
        <taxon>Gammaproteobacteria</taxon>
        <taxon>Cellvibrionales</taxon>
        <taxon>Spongiibacteraceae</taxon>
        <taxon>Dasania</taxon>
    </lineage>
</organism>
<reference evidence="11 12" key="1">
    <citation type="submission" date="2022-12" db="EMBL/GenBank/DDBJ databases">
        <title>Dasania phycosphaerae sp. nov., isolated from particulate material of the south coast of Korea.</title>
        <authorList>
            <person name="Jiang Y."/>
        </authorList>
    </citation>
    <scope>NUCLEOTIDE SEQUENCE [LARGE SCALE GENOMIC DNA]</scope>
    <source>
        <strain evidence="11 12">GY-19</strain>
    </source>
</reference>
<evidence type="ECO:0000256" key="5">
    <source>
        <dbReference type="ARBA" id="ARBA00022857"/>
    </source>
</evidence>
<comment type="similarity">
    <text evidence="2 8 9">Belongs to the dihydrofolate reductase family.</text>
</comment>
<dbReference type="GO" id="GO:0005829">
    <property type="term" value="C:cytosol"/>
    <property type="evidence" value="ECO:0007669"/>
    <property type="project" value="TreeGrafter"/>
</dbReference>
<dbReference type="Pfam" id="PF00186">
    <property type="entry name" value="DHFR_1"/>
    <property type="match status" value="1"/>
</dbReference>
<dbReference type="PIRSF" id="PIRSF000194">
    <property type="entry name" value="DHFR"/>
    <property type="match status" value="1"/>
</dbReference>
<gene>
    <name evidence="11" type="ORF">O0V09_05400</name>
</gene>
<dbReference type="PANTHER" id="PTHR48069">
    <property type="entry name" value="DIHYDROFOLATE REDUCTASE"/>
    <property type="match status" value="1"/>
</dbReference>
<proteinExistence type="inferred from homology"/>
<dbReference type="FunFam" id="3.40.430.10:FF:000001">
    <property type="entry name" value="Dihydrofolate reductase"/>
    <property type="match status" value="1"/>
</dbReference>
<dbReference type="PRINTS" id="PR00070">
    <property type="entry name" value="DHFR"/>
</dbReference>
<evidence type="ECO:0000256" key="6">
    <source>
        <dbReference type="ARBA" id="ARBA00023002"/>
    </source>
</evidence>
<dbReference type="SUPFAM" id="SSF53597">
    <property type="entry name" value="Dihydrofolate reductase-like"/>
    <property type="match status" value="1"/>
</dbReference>
<evidence type="ECO:0000259" key="10">
    <source>
        <dbReference type="PROSITE" id="PS51330"/>
    </source>
</evidence>
<evidence type="ECO:0000256" key="8">
    <source>
        <dbReference type="PIRNR" id="PIRNR000194"/>
    </source>
</evidence>
<evidence type="ECO:0000256" key="9">
    <source>
        <dbReference type="RuleBase" id="RU004474"/>
    </source>
</evidence>
<dbReference type="EMBL" id="JAPTGG010000003">
    <property type="protein sequence ID" value="MCZ0864624.1"/>
    <property type="molecule type" value="Genomic_DNA"/>
</dbReference>
<dbReference type="PANTHER" id="PTHR48069:SF3">
    <property type="entry name" value="DIHYDROFOLATE REDUCTASE"/>
    <property type="match status" value="1"/>
</dbReference>
<dbReference type="AlphaFoldDB" id="A0A9J6RK69"/>
<evidence type="ECO:0000256" key="7">
    <source>
        <dbReference type="ARBA" id="ARBA00025067"/>
    </source>
</evidence>
<evidence type="ECO:0000313" key="12">
    <source>
        <dbReference type="Proteomes" id="UP001069090"/>
    </source>
</evidence>
<comment type="caution">
    <text evidence="11">The sequence shown here is derived from an EMBL/GenBank/DDBJ whole genome shotgun (WGS) entry which is preliminary data.</text>
</comment>
<dbReference type="GO" id="GO:0046655">
    <property type="term" value="P:folic acid metabolic process"/>
    <property type="evidence" value="ECO:0007669"/>
    <property type="project" value="TreeGrafter"/>
</dbReference>
<name>A0A9J6RK69_9GAMM</name>
<dbReference type="CDD" id="cd00209">
    <property type="entry name" value="DHFR"/>
    <property type="match status" value="1"/>
</dbReference>
<dbReference type="GO" id="GO:0004146">
    <property type="term" value="F:dihydrofolate reductase activity"/>
    <property type="evidence" value="ECO:0007669"/>
    <property type="project" value="UniProtKB-EC"/>
</dbReference>
<dbReference type="InterPro" id="IPR001796">
    <property type="entry name" value="DHFR_dom"/>
</dbReference>
<keyword evidence="12" id="KW-1185">Reference proteome</keyword>
<dbReference type="PROSITE" id="PS51330">
    <property type="entry name" value="DHFR_2"/>
    <property type="match status" value="1"/>
</dbReference>
<dbReference type="GO" id="GO:0046452">
    <property type="term" value="P:dihydrofolate metabolic process"/>
    <property type="evidence" value="ECO:0007669"/>
    <property type="project" value="TreeGrafter"/>
</dbReference>
<comment type="function">
    <text evidence="7 8">Key enzyme in folate metabolism. Catalyzes an essential reaction for de novo glycine and purine synthesis, and for DNA precursor synthesis.</text>
</comment>
<dbReference type="GO" id="GO:0070401">
    <property type="term" value="F:NADP+ binding"/>
    <property type="evidence" value="ECO:0007669"/>
    <property type="project" value="UniProtKB-ARBA"/>
</dbReference>
<dbReference type="EC" id="1.5.1.3" evidence="3 8"/>
<evidence type="ECO:0000256" key="3">
    <source>
        <dbReference type="ARBA" id="ARBA00012856"/>
    </source>
</evidence>
<dbReference type="GO" id="GO:0046654">
    <property type="term" value="P:tetrahydrofolate biosynthetic process"/>
    <property type="evidence" value="ECO:0007669"/>
    <property type="project" value="InterPro"/>
</dbReference>
<keyword evidence="4 8" id="KW-0554">One-carbon metabolism</keyword>
<evidence type="ECO:0000256" key="2">
    <source>
        <dbReference type="ARBA" id="ARBA00009539"/>
    </source>
</evidence>
<comment type="catalytic activity">
    <reaction evidence="8">
        <text>(6S)-5,6,7,8-tetrahydrofolate + NADP(+) = 7,8-dihydrofolate + NADPH + H(+)</text>
        <dbReference type="Rhea" id="RHEA:15009"/>
        <dbReference type="ChEBI" id="CHEBI:15378"/>
        <dbReference type="ChEBI" id="CHEBI:57451"/>
        <dbReference type="ChEBI" id="CHEBI:57453"/>
        <dbReference type="ChEBI" id="CHEBI:57783"/>
        <dbReference type="ChEBI" id="CHEBI:58349"/>
        <dbReference type="EC" id="1.5.1.3"/>
    </reaction>
</comment>
<sequence>MKISMIVAVAENGVIGRNNQLPWYLPEDLKYFKRVTMAKPIVMGRKTFESIGRPLPGRSNIVVTRNTHFSAEGVKVVGSIDEAIKLADDIAVIDGAKELMIIGGAQLYADILPKVDRLYLTEVHAVVEGDAFFPEIDREMWREVAREKYLASGPNTYDYSFVVLDRCKNDQ</sequence>
<evidence type="ECO:0000256" key="1">
    <source>
        <dbReference type="ARBA" id="ARBA00004903"/>
    </source>
</evidence>
<dbReference type="InterPro" id="IPR012259">
    <property type="entry name" value="DHFR"/>
</dbReference>
<keyword evidence="5 8" id="KW-0521">NADP</keyword>
<accession>A0A9J6RK69</accession>